<sequence length="249" mass="27179">MAVATTSTNGAIASTSTAAPSPTLFVKNIEGKIKKPELRSQLLSLFSTYGRILDIVATRAPSMRGQAFIVFENVSTSTAALRALQGFPFYGKSLQIEYSTGSKSKALLRRELGSDVLLEQELEQSKVSSSRRGEKRALGLPDDDDTEEVTEEVEGEERDARKRVKTEGVVLRAKGVPSSVEAHVLETLFQSRSGFVEVIVEDAVKTEDGEDAGWTAAIRFETRDNAESARSALHAVQLDPLYKLDLELL</sequence>
<dbReference type="GO" id="GO:0003723">
    <property type="term" value="F:RNA binding"/>
    <property type="evidence" value="ECO:0007669"/>
    <property type="project" value="UniProtKB-UniRule"/>
</dbReference>
<dbReference type="Pfam" id="PF00076">
    <property type="entry name" value="RRM_1"/>
    <property type="match status" value="1"/>
</dbReference>
<evidence type="ECO:0000313" key="6">
    <source>
        <dbReference type="Proteomes" id="UP000014071"/>
    </source>
</evidence>
<dbReference type="RefSeq" id="XP_012188926.1">
    <property type="nucleotide sequence ID" value="XM_012333536.1"/>
</dbReference>
<dbReference type="Gene3D" id="3.30.70.330">
    <property type="match status" value="1"/>
</dbReference>
<reference evidence="6" key="1">
    <citation type="journal article" date="2013" name="Genome Announc.">
        <title>Draft genome sequence of the basidiomycetous yeast-like fungus Pseudozyma hubeiensis SY62, which produces an abundant amount of the biosurfactant mannosylerythritol lipids.</title>
        <authorList>
            <person name="Konishi M."/>
            <person name="Hatada Y."/>
            <person name="Horiuchi J."/>
        </authorList>
    </citation>
    <scope>NUCLEOTIDE SEQUENCE [LARGE SCALE GENOMIC DNA]</scope>
    <source>
        <strain evidence="6">SY62</strain>
    </source>
</reference>
<dbReference type="CDD" id="cd12246">
    <property type="entry name" value="RRM1_U1A_like"/>
    <property type="match status" value="1"/>
</dbReference>
<organism evidence="5 6">
    <name type="scientific">Pseudozyma hubeiensis (strain SY62)</name>
    <name type="common">Yeast</name>
    <dbReference type="NCBI Taxonomy" id="1305764"/>
    <lineage>
        <taxon>Eukaryota</taxon>
        <taxon>Fungi</taxon>
        <taxon>Dikarya</taxon>
        <taxon>Basidiomycota</taxon>
        <taxon>Ustilaginomycotina</taxon>
        <taxon>Ustilaginomycetes</taxon>
        <taxon>Ustilaginales</taxon>
        <taxon>Ustilaginaceae</taxon>
        <taxon>Pseudozyma</taxon>
    </lineage>
</organism>
<keyword evidence="6" id="KW-1185">Reference proteome</keyword>
<feature type="domain" description="RRM" evidence="4">
    <location>
        <begin position="22"/>
        <end position="101"/>
    </location>
</feature>
<evidence type="ECO:0000256" key="1">
    <source>
        <dbReference type="ARBA" id="ARBA00022884"/>
    </source>
</evidence>
<dbReference type="PROSITE" id="PS50102">
    <property type="entry name" value="RRM"/>
    <property type="match status" value="1"/>
</dbReference>
<feature type="compositionally biased region" description="Acidic residues" evidence="3">
    <location>
        <begin position="141"/>
        <end position="157"/>
    </location>
</feature>
<dbReference type="SMART" id="SM00360">
    <property type="entry name" value="RRM"/>
    <property type="match status" value="1"/>
</dbReference>
<dbReference type="OrthoDB" id="277802at2759"/>
<keyword evidence="1 2" id="KW-0694">RNA-binding</keyword>
<dbReference type="InterPro" id="IPR000504">
    <property type="entry name" value="RRM_dom"/>
</dbReference>
<evidence type="ECO:0000256" key="3">
    <source>
        <dbReference type="SAM" id="MobiDB-lite"/>
    </source>
</evidence>
<dbReference type="InterPro" id="IPR012677">
    <property type="entry name" value="Nucleotide-bd_a/b_plait_sf"/>
</dbReference>
<dbReference type="PANTHER" id="PTHR23189">
    <property type="entry name" value="RNA RECOGNITION MOTIF-CONTAINING"/>
    <property type="match status" value="1"/>
</dbReference>
<dbReference type="FunFam" id="3.30.70.330:FF:000039">
    <property type="entry name" value="U1 small nuclear ribonucleoprotein A"/>
    <property type="match status" value="1"/>
</dbReference>
<dbReference type="eggNOG" id="KOG4206">
    <property type="taxonomic scope" value="Eukaryota"/>
</dbReference>
<dbReference type="EMBL" id="DF238793">
    <property type="protein sequence ID" value="GAC95339.1"/>
    <property type="molecule type" value="Genomic_DNA"/>
</dbReference>
<feature type="region of interest" description="Disordered" evidence="3">
    <location>
        <begin position="128"/>
        <end position="160"/>
    </location>
</feature>
<evidence type="ECO:0000313" key="5">
    <source>
        <dbReference type="EMBL" id="GAC95339.1"/>
    </source>
</evidence>
<dbReference type="Proteomes" id="UP000014071">
    <property type="component" value="Unassembled WGS sequence"/>
</dbReference>
<proteinExistence type="predicted"/>
<dbReference type="InterPro" id="IPR035979">
    <property type="entry name" value="RBD_domain_sf"/>
</dbReference>
<evidence type="ECO:0000259" key="4">
    <source>
        <dbReference type="PROSITE" id="PS50102"/>
    </source>
</evidence>
<accession>R9P287</accession>
<dbReference type="GeneID" id="24108205"/>
<dbReference type="STRING" id="1305764.R9P287"/>
<dbReference type="HOGENOM" id="CLU_041869_1_0_1"/>
<dbReference type="SUPFAM" id="SSF54928">
    <property type="entry name" value="RNA-binding domain, RBD"/>
    <property type="match status" value="1"/>
</dbReference>
<evidence type="ECO:0000256" key="2">
    <source>
        <dbReference type="PROSITE-ProRule" id="PRU00176"/>
    </source>
</evidence>
<dbReference type="AlphaFoldDB" id="R9P287"/>
<gene>
    <name evidence="5" type="ORF">PHSY_002914</name>
</gene>
<name>R9P287_PSEHS</name>
<protein>
    <recommendedName>
        <fullName evidence="4">RRM domain-containing protein</fullName>
    </recommendedName>
</protein>